<evidence type="ECO:0000256" key="5">
    <source>
        <dbReference type="ARBA" id="ARBA00023136"/>
    </source>
</evidence>
<evidence type="ECO:0000256" key="4">
    <source>
        <dbReference type="ARBA" id="ARBA00022989"/>
    </source>
</evidence>
<accession>A0A2H0WU12</accession>
<keyword evidence="3 6" id="KW-0812">Transmembrane</keyword>
<organism evidence="7 8">
    <name type="scientific">Candidatus Portnoybacteria bacterium CG09_land_8_20_14_0_10_44_13</name>
    <dbReference type="NCBI Taxonomy" id="1974811"/>
    <lineage>
        <taxon>Bacteria</taxon>
        <taxon>Candidatus Portnoyibacteriota</taxon>
    </lineage>
</organism>
<dbReference type="Pfam" id="PF07963">
    <property type="entry name" value="N_methyl"/>
    <property type="match status" value="1"/>
</dbReference>
<evidence type="ECO:0000256" key="6">
    <source>
        <dbReference type="SAM" id="Phobius"/>
    </source>
</evidence>
<keyword evidence="4 6" id="KW-1133">Transmembrane helix</keyword>
<protein>
    <recommendedName>
        <fullName evidence="9">Type II secretion system protein GspG C-terminal domain-containing protein</fullName>
    </recommendedName>
</protein>
<comment type="caution">
    <text evidence="7">The sequence shown here is derived from an EMBL/GenBank/DDBJ whole genome shotgun (WGS) entry which is preliminary data.</text>
</comment>
<sequence length="138" mass="14735">MTYGVGMTDAGVQGRNYINMVYYKNKGFTLIELLVVIAIIGLLASIVLVSLNSARAKARDVKRKVAIDSVILALAMYYDNHNVFPANSYAGSRGTALSGSDLISTALISEKLISRMPVVPSNSGTCGDAYYSGTWDSA</sequence>
<dbReference type="InterPro" id="IPR045584">
    <property type="entry name" value="Pilin-like"/>
</dbReference>
<evidence type="ECO:0000313" key="7">
    <source>
        <dbReference type="EMBL" id="PIS16150.1"/>
    </source>
</evidence>
<dbReference type="PRINTS" id="PR00885">
    <property type="entry name" value="BCTERIALGSPH"/>
</dbReference>
<evidence type="ECO:0000256" key="3">
    <source>
        <dbReference type="ARBA" id="ARBA00022692"/>
    </source>
</evidence>
<dbReference type="Gene3D" id="3.30.700.10">
    <property type="entry name" value="Glycoprotein, Type 4 Pilin"/>
    <property type="match status" value="1"/>
</dbReference>
<dbReference type="PROSITE" id="PS00409">
    <property type="entry name" value="PROKAR_NTER_METHYL"/>
    <property type="match status" value="1"/>
</dbReference>
<proteinExistence type="predicted"/>
<dbReference type="GO" id="GO:0016020">
    <property type="term" value="C:membrane"/>
    <property type="evidence" value="ECO:0007669"/>
    <property type="project" value="UniProtKB-SubCell"/>
</dbReference>
<keyword evidence="5 6" id="KW-0472">Membrane</keyword>
<dbReference type="PANTHER" id="PTHR30093">
    <property type="entry name" value="GENERAL SECRETION PATHWAY PROTEIN G"/>
    <property type="match status" value="1"/>
</dbReference>
<gene>
    <name evidence="7" type="ORF">COT61_05450</name>
</gene>
<dbReference type="InterPro" id="IPR002416">
    <property type="entry name" value="T2SS_protein-GspH"/>
</dbReference>
<comment type="subcellular location">
    <subcellularLocation>
        <location evidence="1">Membrane</location>
        <topology evidence="1">Single-pass membrane protein</topology>
    </subcellularLocation>
</comment>
<reference evidence="8" key="1">
    <citation type="submission" date="2017-09" db="EMBL/GenBank/DDBJ databases">
        <title>Depth-based differentiation of microbial function through sediment-hosted aquifers and enrichment of novel symbionts in the deep terrestrial subsurface.</title>
        <authorList>
            <person name="Probst A.J."/>
            <person name="Ladd B."/>
            <person name="Jarett J.K."/>
            <person name="Geller-Mcgrath D.E."/>
            <person name="Sieber C.M.K."/>
            <person name="Emerson J.B."/>
            <person name="Anantharaman K."/>
            <person name="Thomas B.C."/>
            <person name="Malmstrom R."/>
            <person name="Stieglmeier M."/>
            <person name="Klingl A."/>
            <person name="Woyke T."/>
            <person name="Ryan C.M."/>
            <person name="Banfield J.F."/>
        </authorList>
    </citation>
    <scope>NUCLEOTIDE SEQUENCE [LARGE SCALE GENOMIC DNA]</scope>
</reference>
<evidence type="ECO:0000256" key="1">
    <source>
        <dbReference type="ARBA" id="ARBA00004167"/>
    </source>
</evidence>
<dbReference type="AlphaFoldDB" id="A0A2H0WU12"/>
<dbReference type="InterPro" id="IPR012902">
    <property type="entry name" value="N_methyl_site"/>
</dbReference>
<dbReference type="NCBIfam" id="TIGR02532">
    <property type="entry name" value="IV_pilin_GFxxxE"/>
    <property type="match status" value="1"/>
</dbReference>
<dbReference type="PANTHER" id="PTHR30093:SF44">
    <property type="entry name" value="TYPE II SECRETION SYSTEM CORE PROTEIN G"/>
    <property type="match status" value="1"/>
</dbReference>
<feature type="transmembrane region" description="Helical" evidence="6">
    <location>
        <begin position="30"/>
        <end position="54"/>
    </location>
</feature>
<dbReference type="Proteomes" id="UP000229080">
    <property type="component" value="Unassembled WGS sequence"/>
</dbReference>
<evidence type="ECO:0008006" key="9">
    <source>
        <dbReference type="Google" id="ProtNLM"/>
    </source>
</evidence>
<keyword evidence="2" id="KW-0488">Methylation</keyword>
<dbReference type="GO" id="GO:0015627">
    <property type="term" value="C:type II protein secretion system complex"/>
    <property type="evidence" value="ECO:0007669"/>
    <property type="project" value="InterPro"/>
</dbReference>
<evidence type="ECO:0000313" key="8">
    <source>
        <dbReference type="Proteomes" id="UP000229080"/>
    </source>
</evidence>
<name>A0A2H0WU12_9BACT</name>
<evidence type="ECO:0000256" key="2">
    <source>
        <dbReference type="ARBA" id="ARBA00022481"/>
    </source>
</evidence>
<dbReference type="EMBL" id="PEZF01000190">
    <property type="protein sequence ID" value="PIS16150.1"/>
    <property type="molecule type" value="Genomic_DNA"/>
</dbReference>
<dbReference type="GO" id="GO:0015628">
    <property type="term" value="P:protein secretion by the type II secretion system"/>
    <property type="evidence" value="ECO:0007669"/>
    <property type="project" value="InterPro"/>
</dbReference>
<dbReference type="SUPFAM" id="SSF54523">
    <property type="entry name" value="Pili subunits"/>
    <property type="match status" value="1"/>
</dbReference>